<dbReference type="InterPro" id="IPR045707">
    <property type="entry name" value="DUF6063"/>
</dbReference>
<evidence type="ECO:0000313" key="1">
    <source>
        <dbReference type="EMBL" id="ETJ30075.1"/>
    </source>
</evidence>
<dbReference type="Pfam" id="PF19539">
    <property type="entry name" value="DUF6063"/>
    <property type="match status" value="1"/>
</dbReference>
<reference evidence="1" key="1">
    <citation type="submission" date="2013-12" db="EMBL/GenBank/DDBJ databases">
        <title>A Varibaculum cambriense genome reconstructed from a premature infant gut community with otherwise low bacterial novelty that shifts toward anaerobic metabolism during the third week of life.</title>
        <authorList>
            <person name="Brown C.T."/>
            <person name="Sharon I."/>
            <person name="Thomas B.C."/>
            <person name="Castelle C.J."/>
            <person name="Morowitz M.J."/>
            <person name="Banfield J.F."/>
        </authorList>
    </citation>
    <scope>NUCLEOTIDE SEQUENCE</scope>
</reference>
<protein>
    <submittedName>
        <fullName evidence="1">Uncharacterized protein</fullName>
    </submittedName>
</protein>
<dbReference type="AlphaFoldDB" id="W1XKT4"/>
<name>W1XKT4_9ZZZZ</name>
<organism evidence="1">
    <name type="scientific">human gut metagenome</name>
    <dbReference type="NCBI Taxonomy" id="408170"/>
    <lineage>
        <taxon>unclassified sequences</taxon>
        <taxon>metagenomes</taxon>
        <taxon>organismal metagenomes</taxon>
    </lineage>
</organism>
<gene>
    <name evidence="1" type="ORF">Q604_UNBC15403G0001</name>
</gene>
<feature type="non-terminal residue" evidence="1">
    <location>
        <position position="1"/>
    </location>
</feature>
<accession>W1XKT4</accession>
<proteinExistence type="predicted"/>
<dbReference type="EMBL" id="AZMM01015403">
    <property type="protein sequence ID" value="ETJ30075.1"/>
    <property type="molecule type" value="Genomic_DNA"/>
</dbReference>
<sequence length="67" mass="8030">GEGFPNDLEQLKNFLIKNELVSDIGNNEIELTEKAMIIVQRYYMEYDYNREILDFMYNLDNKEESES</sequence>
<comment type="caution">
    <text evidence="1">The sequence shown here is derived from an EMBL/GenBank/DDBJ whole genome shotgun (WGS) entry which is preliminary data.</text>
</comment>